<feature type="transmembrane region" description="Helical" evidence="6">
    <location>
        <begin position="38"/>
        <end position="60"/>
    </location>
</feature>
<gene>
    <name evidence="7" type="ORF">ANI02nite_08710</name>
</gene>
<protein>
    <recommendedName>
        <fullName evidence="9">Lysine transporter LysE</fullName>
    </recommendedName>
</protein>
<evidence type="ECO:0000256" key="6">
    <source>
        <dbReference type="SAM" id="Phobius"/>
    </source>
</evidence>
<dbReference type="PIRSF" id="PIRSF006324">
    <property type="entry name" value="LeuE"/>
    <property type="match status" value="1"/>
</dbReference>
<reference evidence="7 8" key="1">
    <citation type="submission" date="2019-07" db="EMBL/GenBank/DDBJ databases">
        <title>Whole genome shotgun sequence of Acetobacter nitrogenifigens NBRC 105050.</title>
        <authorList>
            <person name="Hosoyama A."/>
            <person name="Uohara A."/>
            <person name="Ohji S."/>
            <person name="Ichikawa N."/>
        </authorList>
    </citation>
    <scope>NUCLEOTIDE SEQUENCE [LARGE SCALE GENOMIC DNA]</scope>
    <source>
        <strain evidence="7 8">NBRC 105050</strain>
    </source>
</reference>
<evidence type="ECO:0008006" key="9">
    <source>
        <dbReference type="Google" id="ProtNLM"/>
    </source>
</evidence>
<evidence type="ECO:0000256" key="4">
    <source>
        <dbReference type="ARBA" id="ARBA00022989"/>
    </source>
</evidence>
<feature type="transmembrane region" description="Helical" evidence="6">
    <location>
        <begin position="6"/>
        <end position="26"/>
    </location>
</feature>
<comment type="caution">
    <text evidence="7">The sequence shown here is derived from an EMBL/GenBank/DDBJ whole genome shotgun (WGS) entry which is preliminary data.</text>
</comment>
<keyword evidence="2" id="KW-1003">Cell membrane</keyword>
<keyword evidence="3 6" id="KW-0812">Transmembrane</keyword>
<evidence type="ECO:0000256" key="5">
    <source>
        <dbReference type="ARBA" id="ARBA00023136"/>
    </source>
</evidence>
<dbReference type="STRING" id="1120919.GCA_000429165_00893"/>
<dbReference type="GO" id="GO:0005886">
    <property type="term" value="C:plasma membrane"/>
    <property type="evidence" value="ECO:0007669"/>
    <property type="project" value="UniProtKB-SubCell"/>
</dbReference>
<name>A0A511X7Q9_9PROT</name>
<dbReference type="OrthoDB" id="9807053at2"/>
<evidence type="ECO:0000256" key="2">
    <source>
        <dbReference type="ARBA" id="ARBA00022475"/>
    </source>
</evidence>
<keyword evidence="8" id="KW-1185">Reference proteome</keyword>
<accession>A0A511X7Q9</accession>
<dbReference type="PANTHER" id="PTHR30086:SF20">
    <property type="entry name" value="ARGININE EXPORTER PROTEIN ARGO-RELATED"/>
    <property type="match status" value="1"/>
</dbReference>
<feature type="transmembrane region" description="Helical" evidence="6">
    <location>
        <begin position="149"/>
        <end position="167"/>
    </location>
</feature>
<evidence type="ECO:0000256" key="3">
    <source>
        <dbReference type="ARBA" id="ARBA00022692"/>
    </source>
</evidence>
<dbReference type="EMBL" id="BJYF01000003">
    <property type="protein sequence ID" value="GEN58987.1"/>
    <property type="molecule type" value="Genomic_DNA"/>
</dbReference>
<comment type="subcellular location">
    <subcellularLocation>
        <location evidence="1">Cell membrane</location>
        <topology evidence="1">Multi-pass membrane protein</topology>
    </subcellularLocation>
</comment>
<sequence length="210" mass="22846">MSDIPLYFGALMIAYLVPGADMILLLRTGSVEGSNRALATAAGLGVARALHVILAALGLASLLVTSPWLFDLVRLAGTLYLLYLGVKIALAARTSPILGDASKRRPRKDYWQAFRTGFVTNATNPKSLLFCSVLLPQFITARAQVTEQFMFLGVILVMVGALFDFFYCYSGTKIGCWIKQHPRLYTLQQSIFATALVALAIRLAATKKPA</sequence>
<organism evidence="7 8">
    <name type="scientific">Acetobacter nitrogenifigens DSM 23921 = NBRC 105050</name>
    <dbReference type="NCBI Taxonomy" id="1120919"/>
    <lineage>
        <taxon>Bacteria</taxon>
        <taxon>Pseudomonadati</taxon>
        <taxon>Pseudomonadota</taxon>
        <taxon>Alphaproteobacteria</taxon>
        <taxon>Acetobacterales</taxon>
        <taxon>Acetobacteraceae</taxon>
        <taxon>Acetobacter</taxon>
    </lineage>
</organism>
<evidence type="ECO:0000256" key="1">
    <source>
        <dbReference type="ARBA" id="ARBA00004651"/>
    </source>
</evidence>
<keyword evidence="4 6" id="KW-1133">Transmembrane helix</keyword>
<feature type="transmembrane region" description="Helical" evidence="6">
    <location>
        <begin position="80"/>
        <end position="98"/>
    </location>
</feature>
<dbReference type="PANTHER" id="PTHR30086">
    <property type="entry name" value="ARGININE EXPORTER PROTEIN ARGO"/>
    <property type="match status" value="1"/>
</dbReference>
<evidence type="ECO:0000313" key="7">
    <source>
        <dbReference type="EMBL" id="GEN58987.1"/>
    </source>
</evidence>
<dbReference type="Pfam" id="PF01810">
    <property type="entry name" value="LysE"/>
    <property type="match status" value="1"/>
</dbReference>
<dbReference type="AlphaFoldDB" id="A0A511X7Q9"/>
<feature type="transmembrane region" description="Helical" evidence="6">
    <location>
        <begin position="187"/>
        <end position="205"/>
    </location>
</feature>
<dbReference type="InterPro" id="IPR001123">
    <property type="entry name" value="LeuE-type"/>
</dbReference>
<dbReference type="Proteomes" id="UP000321635">
    <property type="component" value="Unassembled WGS sequence"/>
</dbReference>
<proteinExistence type="predicted"/>
<keyword evidence="5 6" id="KW-0472">Membrane</keyword>
<evidence type="ECO:0000313" key="8">
    <source>
        <dbReference type="Proteomes" id="UP000321635"/>
    </source>
</evidence>
<dbReference type="GO" id="GO:0015171">
    <property type="term" value="F:amino acid transmembrane transporter activity"/>
    <property type="evidence" value="ECO:0007669"/>
    <property type="project" value="TreeGrafter"/>
</dbReference>
<dbReference type="RefSeq" id="WP_026397046.1">
    <property type="nucleotide sequence ID" value="NZ_AUBI01000002.1"/>
</dbReference>